<evidence type="ECO:0000256" key="2">
    <source>
        <dbReference type="SAM" id="Phobius"/>
    </source>
</evidence>
<feature type="transmembrane region" description="Helical" evidence="2">
    <location>
        <begin position="151"/>
        <end position="172"/>
    </location>
</feature>
<reference evidence="3" key="3">
    <citation type="submission" date="2018-05" db="EMBL/GenBank/DDBJ databases">
        <title>OgluRS3 (Oryza glumaepatula Reference Sequence Version 3).</title>
        <authorList>
            <person name="Zhang J."/>
            <person name="Kudrna D."/>
            <person name="Lee S."/>
            <person name="Talag J."/>
            <person name="Welchert J."/>
            <person name="Wing R.A."/>
        </authorList>
    </citation>
    <scope>NUCLEOTIDE SEQUENCE [LARGE SCALE GENOMIC DNA]</scope>
</reference>
<reference evidence="3" key="1">
    <citation type="submission" date="2013-08" db="EMBL/GenBank/DDBJ databases">
        <title>Oryza genome evolution.</title>
        <authorList>
            <person name="Wing R.A."/>
            <person name="Panaud O."/>
            <person name="Oliveira A.C."/>
        </authorList>
    </citation>
    <scope>NUCLEOTIDE SEQUENCE</scope>
</reference>
<evidence type="ECO:0000313" key="3">
    <source>
        <dbReference type="EnsemblPlants" id="OGLUM01G14190.2"/>
    </source>
</evidence>
<organism evidence="3">
    <name type="scientific">Oryza glumipatula</name>
    <dbReference type="NCBI Taxonomy" id="40148"/>
    <lineage>
        <taxon>Eukaryota</taxon>
        <taxon>Viridiplantae</taxon>
        <taxon>Streptophyta</taxon>
        <taxon>Embryophyta</taxon>
        <taxon>Tracheophyta</taxon>
        <taxon>Spermatophyta</taxon>
        <taxon>Magnoliopsida</taxon>
        <taxon>Liliopsida</taxon>
        <taxon>Poales</taxon>
        <taxon>Poaceae</taxon>
        <taxon>BOP clade</taxon>
        <taxon>Oryzoideae</taxon>
        <taxon>Oryzeae</taxon>
        <taxon>Oryzinae</taxon>
        <taxon>Oryza</taxon>
    </lineage>
</organism>
<evidence type="ECO:0000256" key="1">
    <source>
        <dbReference type="SAM" id="MobiDB-lite"/>
    </source>
</evidence>
<keyword evidence="4" id="KW-1185">Reference proteome</keyword>
<dbReference type="EnsemblPlants" id="OGLUM01G14190.2">
    <property type="protein sequence ID" value="OGLUM01G14190.2"/>
    <property type="gene ID" value="OGLUM01G14190"/>
</dbReference>
<keyword evidence="2" id="KW-0472">Membrane</keyword>
<reference evidence="3" key="2">
    <citation type="submission" date="2015-04" db="UniProtKB">
        <authorList>
            <consortium name="EnsemblPlants"/>
        </authorList>
    </citation>
    <scope>IDENTIFICATION</scope>
</reference>
<keyword evidence="2" id="KW-0812">Transmembrane</keyword>
<feature type="region of interest" description="Disordered" evidence="1">
    <location>
        <begin position="26"/>
        <end position="53"/>
    </location>
</feature>
<dbReference type="AlphaFoldDB" id="A0A0D9Y7A0"/>
<feature type="transmembrane region" description="Helical" evidence="2">
    <location>
        <begin position="106"/>
        <end position="131"/>
    </location>
</feature>
<evidence type="ECO:0000313" key="4">
    <source>
        <dbReference type="Proteomes" id="UP000026961"/>
    </source>
</evidence>
<name>A0A0D9Y7A0_9ORYZ</name>
<dbReference type="Gramene" id="OGLUM01G14190.2">
    <property type="protein sequence ID" value="OGLUM01G14190.2"/>
    <property type="gene ID" value="OGLUM01G14190"/>
</dbReference>
<keyword evidence="2" id="KW-1133">Transmembrane helix</keyword>
<protein>
    <submittedName>
        <fullName evidence="3">Uncharacterized protein</fullName>
    </submittedName>
</protein>
<proteinExistence type="predicted"/>
<sequence length="204" mass="22752">MRVRRPFPVAGVRPSPLVLPFRSATASTSTATAGPPPPASASSTSPHGAPPPLATCSTECNRETQLLTWIVLAIIGRCCRQSTARLQGSRRNNHDLQQMPKSQFRVLPLSCISICNVHFGRWMHILMAWWLVIALLKMDMKLEKNMRRLSQWWWCHWNAILVIILNMSLINARRRRPTPKGRGDAEMSTPSSTLVAGGQHKGQG</sequence>
<dbReference type="Proteomes" id="UP000026961">
    <property type="component" value="Chromosome 1"/>
</dbReference>
<accession>A0A0D9Y7A0</accession>
<feature type="region of interest" description="Disordered" evidence="1">
    <location>
        <begin position="176"/>
        <end position="204"/>
    </location>
</feature>
<dbReference type="HOGENOM" id="CLU_1345078_0_0_1"/>